<proteinExistence type="predicted"/>
<comment type="caution">
    <text evidence="8">The sequence shown here is derived from an EMBL/GenBank/DDBJ whole genome shotgun (WGS) entry which is preliminary data.</text>
</comment>
<dbReference type="Pfam" id="PF06839">
    <property type="entry name" value="Zn_ribbon_GRF"/>
    <property type="match status" value="1"/>
</dbReference>
<keyword evidence="6" id="KW-1133">Transmembrane helix</keyword>
<dbReference type="Proteomes" id="UP001415857">
    <property type="component" value="Unassembled WGS sequence"/>
</dbReference>
<reference evidence="8 9" key="1">
    <citation type="journal article" date="2024" name="Plant J.">
        <title>Genome sequences and population genomics reveal climatic adaptation and genomic divergence between two closely related sweetgum species.</title>
        <authorList>
            <person name="Xu W.Q."/>
            <person name="Ren C.Q."/>
            <person name="Zhang X.Y."/>
            <person name="Comes H.P."/>
            <person name="Liu X.H."/>
            <person name="Li Y.G."/>
            <person name="Kettle C.J."/>
            <person name="Jalonen R."/>
            <person name="Gaisberger H."/>
            <person name="Ma Y.Z."/>
            <person name="Qiu Y.X."/>
        </authorList>
    </citation>
    <scope>NUCLEOTIDE SEQUENCE [LARGE SCALE GENOMIC DNA]</scope>
    <source>
        <strain evidence="8">Hangzhou</strain>
    </source>
</reference>
<dbReference type="EMBL" id="JBBPBK010000005">
    <property type="protein sequence ID" value="KAK9284246.1"/>
    <property type="molecule type" value="Genomic_DNA"/>
</dbReference>
<keyword evidence="1" id="KW-0479">Metal-binding</keyword>
<accession>A0AAP0X0J6</accession>
<feature type="domain" description="GRF-type" evidence="7">
    <location>
        <begin position="33"/>
        <end position="74"/>
    </location>
</feature>
<feature type="region of interest" description="Disordered" evidence="5">
    <location>
        <begin position="1"/>
        <end position="26"/>
    </location>
</feature>
<feature type="transmembrane region" description="Helical" evidence="6">
    <location>
        <begin position="99"/>
        <end position="122"/>
    </location>
</feature>
<name>A0AAP0X0J6_LIQFO</name>
<sequence length="135" mass="15536">MLVARNKAHSRPLDDSDSGMQPSQMDANDTSYCYCGSRAKIWTSWTDNNPGRSFLGCSKYKSNGCGYFGWFDPPMCLRRRQIIPKLLRRIEQNRRKEKMYWVCIILSWLITIVIVGVVMFGGKAKKLNGEMLFLA</sequence>
<dbReference type="AlphaFoldDB" id="A0AAP0X0J6"/>
<dbReference type="GO" id="GO:0008270">
    <property type="term" value="F:zinc ion binding"/>
    <property type="evidence" value="ECO:0007669"/>
    <property type="project" value="UniProtKB-KW"/>
</dbReference>
<evidence type="ECO:0000256" key="6">
    <source>
        <dbReference type="SAM" id="Phobius"/>
    </source>
</evidence>
<evidence type="ECO:0000313" key="8">
    <source>
        <dbReference type="EMBL" id="KAK9284246.1"/>
    </source>
</evidence>
<dbReference type="PROSITE" id="PS51999">
    <property type="entry name" value="ZF_GRF"/>
    <property type="match status" value="1"/>
</dbReference>
<dbReference type="InterPro" id="IPR010666">
    <property type="entry name" value="Znf_GRF"/>
</dbReference>
<keyword evidence="3" id="KW-0862">Zinc</keyword>
<evidence type="ECO:0000256" key="3">
    <source>
        <dbReference type="ARBA" id="ARBA00022833"/>
    </source>
</evidence>
<keyword evidence="2 4" id="KW-0863">Zinc-finger</keyword>
<dbReference type="PANTHER" id="PTHR33248">
    <property type="entry name" value="ZINC ION-BINDING PROTEIN"/>
    <property type="match status" value="1"/>
</dbReference>
<keyword evidence="6" id="KW-0812">Transmembrane</keyword>
<gene>
    <name evidence="8" type="ORF">L1049_023415</name>
</gene>
<keyword evidence="9" id="KW-1185">Reference proteome</keyword>
<evidence type="ECO:0000256" key="5">
    <source>
        <dbReference type="SAM" id="MobiDB-lite"/>
    </source>
</evidence>
<keyword evidence="6" id="KW-0472">Membrane</keyword>
<evidence type="ECO:0000256" key="2">
    <source>
        <dbReference type="ARBA" id="ARBA00022771"/>
    </source>
</evidence>
<protein>
    <recommendedName>
        <fullName evidence="7">GRF-type domain-containing protein</fullName>
    </recommendedName>
</protein>
<evidence type="ECO:0000313" key="9">
    <source>
        <dbReference type="Proteomes" id="UP001415857"/>
    </source>
</evidence>
<evidence type="ECO:0000256" key="1">
    <source>
        <dbReference type="ARBA" id="ARBA00022723"/>
    </source>
</evidence>
<evidence type="ECO:0000259" key="7">
    <source>
        <dbReference type="PROSITE" id="PS51999"/>
    </source>
</evidence>
<organism evidence="8 9">
    <name type="scientific">Liquidambar formosana</name>
    <name type="common">Formosan gum</name>
    <dbReference type="NCBI Taxonomy" id="63359"/>
    <lineage>
        <taxon>Eukaryota</taxon>
        <taxon>Viridiplantae</taxon>
        <taxon>Streptophyta</taxon>
        <taxon>Embryophyta</taxon>
        <taxon>Tracheophyta</taxon>
        <taxon>Spermatophyta</taxon>
        <taxon>Magnoliopsida</taxon>
        <taxon>eudicotyledons</taxon>
        <taxon>Gunneridae</taxon>
        <taxon>Pentapetalae</taxon>
        <taxon>Saxifragales</taxon>
        <taxon>Altingiaceae</taxon>
        <taxon>Liquidambar</taxon>
    </lineage>
</organism>
<evidence type="ECO:0000256" key="4">
    <source>
        <dbReference type="PROSITE-ProRule" id="PRU01343"/>
    </source>
</evidence>
<feature type="compositionally biased region" description="Basic residues" evidence="5">
    <location>
        <begin position="1"/>
        <end position="10"/>
    </location>
</feature>